<evidence type="ECO:0000313" key="4">
    <source>
        <dbReference type="EMBL" id="PON47925.1"/>
    </source>
</evidence>
<name>A0A2P5BGM2_PARAD</name>
<evidence type="ECO:0000313" key="5">
    <source>
        <dbReference type="Proteomes" id="UP000237105"/>
    </source>
</evidence>
<dbReference type="PROSITE" id="PS50158">
    <property type="entry name" value="ZF_CCHC"/>
    <property type="match status" value="1"/>
</dbReference>
<keyword evidence="5" id="KW-1185">Reference proteome</keyword>
<gene>
    <name evidence="4" type="ORF">PanWU01x14_240990</name>
</gene>
<feature type="compositionally biased region" description="Basic and acidic residues" evidence="2">
    <location>
        <begin position="58"/>
        <end position="69"/>
    </location>
</feature>
<dbReference type="GO" id="GO:0003676">
    <property type="term" value="F:nucleic acid binding"/>
    <property type="evidence" value="ECO:0007669"/>
    <property type="project" value="InterPro"/>
</dbReference>
<dbReference type="SUPFAM" id="SSF57756">
    <property type="entry name" value="Retrovirus zinc finger-like domains"/>
    <property type="match status" value="1"/>
</dbReference>
<dbReference type="AlphaFoldDB" id="A0A2P5BGM2"/>
<dbReference type="SMART" id="SM00343">
    <property type="entry name" value="ZnF_C2HC"/>
    <property type="match status" value="1"/>
</dbReference>
<dbReference type="EMBL" id="JXTB01000285">
    <property type="protein sequence ID" value="PON47925.1"/>
    <property type="molecule type" value="Genomic_DNA"/>
</dbReference>
<sequence length="142" mass="15364">TELASLALSPAVSDTYRIAKFKNGLNRNIHNRIAIHSFATLSEVVLAAQRAEAVENEQGARKNKSNERKMNKRNQGQWSAQGSPHSGSYTSSGSAGSERFSPYTCYHCGQQGHKRNECPKHLQKSPLSHGGPLGSYSGSAPP</sequence>
<accession>A0A2P5BGM2</accession>
<protein>
    <submittedName>
        <fullName evidence="4">Zinc finger, CCHC-type</fullName>
    </submittedName>
</protein>
<keyword evidence="1" id="KW-0479">Metal-binding</keyword>
<keyword evidence="1" id="KW-0862">Zinc</keyword>
<comment type="caution">
    <text evidence="4">The sequence shown here is derived from an EMBL/GenBank/DDBJ whole genome shotgun (WGS) entry which is preliminary data.</text>
</comment>
<feature type="compositionally biased region" description="Low complexity" evidence="2">
    <location>
        <begin position="82"/>
        <end position="97"/>
    </location>
</feature>
<dbReference type="OrthoDB" id="10602195at2759"/>
<evidence type="ECO:0000256" key="1">
    <source>
        <dbReference type="PROSITE-ProRule" id="PRU00047"/>
    </source>
</evidence>
<evidence type="ECO:0000259" key="3">
    <source>
        <dbReference type="PROSITE" id="PS50158"/>
    </source>
</evidence>
<proteinExistence type="predicted"/>
<evidence type="ECO:0000256" key="2">
    <source>
        <dbReference type="SAM" id="MobiDB-lite"/>
    </source>
</evidence>
<dbReference type="Proteomes" id="UP000237105">
    <property type="component" value="Unassembled WGS sequence"/>
</dbReference>
<feature type="non-terminal residue" evidence="4">
    <location>
        <position position="1"/>
    </location>
</feature>
<dbReference type="InterPro" id="IPR001878">
    <property type="entry name" value="Znf_CCHC"/>
</dbReference>
<reference evidence="5" key="1">
    <citation type="submission" date="2016-06" db="EMBL/GenBank/DDBJ databases">
        <title>Parallel loss of symbiosis genes in relatives of nitrogen-fixing non-legume Parasponia.</title>
        <authorList>
            <person name="Van Velzen R."/>
            <person name="Holmer R."/>
            <person name="Bu F."/>
            <person name="Rutten L."/>
            <person name="Van Zeijl A."/>
            <person name="Liu W."/>
            <person name="Santuari L."/>
            <person name="Cao Q."/>
            <person name="Sharma T."/>
            <person name="Shen D."/>
            <person name="Roswanjaya Y."/>
            <person name="Wardhani T."/>
            <person name="Kalhor M.S."/>
            <person name="Jansen J."/>
            <person name="Van den Hoogen J."/>
            <person name="Gungor B."/>
            <person name="Hartog M."/>
            <person name="Hontelez J."/>
            <person name="Verver J."/>
            <person name="Yang W.-C."/>
            <person name="Schijlen E."/>
            <person name="Repin R."/>
            <person name="Schilthuizen M."/>
            <person name="Schranz E."/>
            <person name="Heidstra R."/>
            <person name="Miyata K."/>
            <person name="Fedorova E."/>
            <person name="Kohlen W."/>
            <person name="Bisseling T."/>
            <person name="Smit S."/>
            <person name="Geurts R."/>
        </authorList>
    </citation>
    <scope>NUCLEOTIDE SEQUENCE [LARGE SCALE GENOMIC DNA]</scope>
    <source>
        <strain evidence="5">cv. WU1-14</strain>
    </source>
</reference>
<dbReference type="InterPro" id="IPR036875">
    <property type="entry name" value="Znf_CCHC_sf"/>
</dbReference>
<feature type="domain" description="CCHC-type" evidence="3">
    <location>
        <begin position="105"/>
        <end position="120"/>
    </location>
</feature>
<feature type="region of interest" description="Disordered" evidence="2">
    <location>
        <begin position="52"/>
        <end position="142"/>
    </location>
</feature>
<dbReference type="GO" id="GO:0008270">
    <property type="term" value="F:zinc ion binding"/>
    <property type="evidence" value="ECO:0007669"/>
    <property type="project" value="UniProtKB-KW"/>
</dbReference>
<dbReference type="Pfam" id="PF00098">
    <property type="entry name" value="zf-CCHC"/>
    <property type="match status" value="1"/>
</dbReference>
<keyword evidence="1" id="KW-0863">Zinc-finger</keyword>
<organism evidence="4 5">
    <name type="scientific">Parasponia andersonii</name>
    <name type="common">Sponia andersonii</name>
    <dbReference type="NCBI Taxonomy" id="3476"/>
    <lineage>
        <taxon>Eukaryota</taxon>
        <taxon>Viridiplantae</taxon>
        <taxon>Streptophyta</taxon>
        <taxon>Embryophyta</taxon>
        <taxon>Tracheophyta</taxon>
        <taxon>Spermatophyta</taxon>
        <taxon>Magnoliopsida</taxon>
        <taxon>eudicotyledons</taxon>
        <taxon>Gunneridae</taxon>
        <taxon>Pentapetalae</taxon>
        <taxon>rosids</taxon>
        <taxon>fabids</taxon>
        <taxon>Rosales</taxon>
        <taxon>Cannabaceae</taxon>
        <taxon>Parasponia</taxon>
    </lineage>
</organism>
<dbReference type="Gene3D" id="4.10.60.10">
    <property type="entry name" value="Zinc finger, CCHC-type"/>
    <property type="match status" value="1"/>
</dbReference>